<dbReference type="Proteomes" id="UP001151699">
    <property type="component" value="Chromosome C"/>
</dbReference>
<evidence type="ECO:0000313" key="2">
    <source>
        <dbReference type="Proteomes" id="UP001151699"/>
    </source>
</evidence>
<comment type="caution">
    <text evidence="1">The sequence shown here is derived from an EMBL/GenBank/DDBJ whole genome shotgun (WGS) entry which is preliminary data.</text>
</comment>
<dbReference type="AlphaFoldDB" id="A0A9Q0MNE1"/>
<gene>
    <name evidence="1" type="ORF">Bhyg_13594</name>
</gene>
<dbReference type="EMBL" id="WJQU01000004">
    <property type="protein sequence ID" value="KAJ6635012.1"/>
    <property type="molecule type" value="Genomic_DNA"/>
</dbReference>
<organism evidence="1 2">
    <name type="scientific">Pseudolycoriella hygida</name>
    <dbReference type="NCBI Taxonomy" id="35572"/>
    <lineage>
        <taxon>Eukaryota</taxon>
        <taxon>Metazoa</taxon>
        <taxon>Ecdysozoa</taxon>
        <taxon>Arthropoda</taxon>
        <taxon>Hexapoda</taxon>
        <taxon>Insecta</taxon>
        <taxon>Pterygota</taxon>
        <taxon>Neoptera</taxon>
        <taxon>Endopterygota</taxon>
        <taxon>Diptera</taxon>
        <taxon>Nematocera</taxon>
        <taxon>Sciaroidea</taxon>
        <taxon>Sciaridae</taxon>
        <taxon>Pseudolycoriella</taxon>
    </lineage>
</organism>
<reference evidence="1" key="1">
    <citation type="submission" date="2022-07" db="EMBL/GenBank/DDBJ databases">
        <authorList>
            <person name="Trinca V."/>
            <person name="Uliana J.V.C."/>
            <person name="Torres T.T."/>
            <person name="Ward R.J."/>
            <person name="Monesi N."/>
        </authorList>
    </citation>
    <scope>NUCLEOTIDE SEQUENCE</scope>
    <source>
        <strain evidence="1">HSMRA1968</strain>
        <tissue evidence="1">Whole embryos</tissue>
    </source>
</reference>
<accession>A0A9Q0MNE1</accession>
<sequence>MLLGRHTESMRSCFNRS</sequence>
<proteinExistence type="predicted"/>
<protein>
    <submittedName>
        <fullName evidence="1">Uncharacterized protein</fullName>
    </submittedName>
</protein>
<evidence type="ECO:0000313" key="1">
    <source>
        <dbReference type="EMBL" id="KAJ6635012.1"/>
    </source>
</evidence>
<keyword evidence="2" id="KW-1185">Reference proteome</keyword>
<name>A0A9Q0MNE1_9DIPT</name>